<gene>
    <name evidence="6" type="ORF">LCGC14_2030530</name>
</gene>
<dbReference type="Pfam" id="PF02472">
    <property type="entry name" value="ExbD"/>
    <property type="match status" value="1"/>
</dbReference>
<organism evidence="6">
    <name type="scientific">marine sediment metagenome</name>
    <dbReference type="NCBI Taxonomy" id="412755"/>
    <lineage>
        <taxon>unclassified sequences</taxon>
        <taxon>metagenomes</taxon>
        <taxon>ecological metagenomes</taxon>
    </lineage>
</organism>
<evidence type="ECO:0000313" key="6">
    <source>
        <dbReference type="EMBL" id="KKL77872.1"/>
    </source>
</evidence>
<keyword evidence="5" id="KW-0472">Membrane</keyword>
<evidence type="ECO:0008006" key="7">
    <source>
        <dbReference type="Google" id="ProtNLM"/>
    </source>
</evidence>
<evidence type="ECO:0000256" key="3">
    <source>
        <dbReference type="ARBA" id="ARBA00022692"/>
    </source>
</evidence>
<evidence type="ECO:0000256" key="4">
    <source>
        <dbReference type="ARBA" id="ARBA00022989"/>
    </source>
</evidence>
<evidence type="ECO:0000256" key="1">
    <source>
        <dbReference type="ARBA" id="ARBA00004162"/>
    </source>
</evidence>
<proteinExistence type="predicted"/>
<dbReference type="GO" id="GO:0022857">
    <property type="term" value="F:transmembrane transporter activity"/>
    <property type="evidence" value="ECO:0007669"/>
    <property type="project" value="InterPro"/>
</dbReference>
<dbReference type="PANTHER" id="PTHR30558:SF3">
    <property type="entry name" value="BIOPOLYMER TRANSPORT PROTEIN EXBD-RELATED"/>
    <property type="match status" value="1"/>
</dbReference>
<comment type="caution">
    <text evidence="6">The sequence shown here is derived from an EMBL/GenBank/DDBJ whole genome shotgun (WGS) entry which is preliminary data.</text>
</comment>
<dbReference type="EMBL" id="LAZR01023625">
    <property type="protein sequence ID" value="KKL77872.1"/>
    <property type="molecule type" value="Genomic_DNA"/>
</dbReference>
<sequence length="160" mass="18439">MSLIPEENLKSRSNFNFAPMIDFLFLMLAFFATLAVSRASLYDTKLNLVQLKTEEGAQPIKQADESHQINLSVTDSGSYQWITEIQSYPMEDLQRIKKELNYQHQIGLLPKDKRQTQVLLHIDKNASWDPVAKLIFAIREEGFDAFPVYEPDEIVSSEEK</sequence>
<reference evidence="6" key="1">
    <citation type="journal article" date="2015" name="Nature">
        <title>Complex archaea that bridge the gap between prokaryotes and eukaryotes.</title>
        <authorList>
            <person name="Spang A."/>
            <person name="Saw J.H."/>
            <person name="Jorgensen S.L."/>
            <person name="Zaremba-Niedzwiedzka K."/>
            <person name="Martijn J."/>
            <person name="Lind A.E."/>
            <person name="van Eijk R."/>
            <person name="Schleper C."/>
            <person name="Guy L."/>
            <person name="Ettema T.J."/>
        </authorList>
    </citation>
    <scope>NUCLEOTIDE SEQUENCE</scope>
</reference>
<dbReference type="PANTHER" id="PTHR30558">
    <property type="entry name" value="EXBD MEMBRANE COMPONENT OF PMF-DRIVEN MACROMOLECULE IMPORT SYSTEM"/>
    <property type="match status" value="1"/>
</dbReference>
<keyword evidence="2" id="KW-1003">Cell membrane</keyword>
<dbReference type="AlphaFoldDB" id="A0A0F9HRX1"/>
<dbReference type="GO" id="GO:0005886">
    <property type="term" value="C:plasma membrane"/>
    <property type="evidence" value="ECO:0007669"/>
    <property type="project" value="UniProtKB-SubCell"/>
</dbReference>
<evidence type="ECO:0000256" key="5">
    <source>
        <dbReference type="ARBA" id="ARBA00023136"/>
    </source>
</evidence>
<accession>A0A0F9HRX1</accession>
<name>A0A0F9HRX1_9ZZZZ</name>
<protein>
    <recommendedName>
        <fullName evidence="7">Biopolymer transport protein ExbD/TolR</fullName>
    </recommendedName>
</protein>
<keyword evidence="4" id="KW-1133">Transmembrane helix</keyword>
<comment type="subcellular location">
    <subcellularLocation>
        <location evidence="1">Cell membrane</location>
        <topology evidence="1">Single-pass membrane protein</topology>
    </subcellularLocation>
</comment>
<evidence type="ECO:0000256" key="2">
    <source>
        <dbReference type="ARBA" id="ARBA00022475"/>
    </source>
</evidence>
<keyword evidence="3" id="KW-0812">Transmembrane</keyword>
<dbReference type="InterPro" id="IPR003400">
    <property type="entry name" value="ExbD"/>
</dbReference>